<dbReference type="RefSeq" id="WP_185661866.1">
    <property type="nucleotide sequence ID" value="NZ_CAWPOO010000013.1"/>
</dbReference>
<dbReference type="PANTHER" id="PTHR14289">
    <property type="entry name" value="F-BOX ONLY PROTEIN 3"/>
    <property type="match status" value="1"/>
</dbReference>
<gene>
    <name evidence="2" type="ORF">H5P27_18275</name>
</gene>
<dbReference type="SUPFAM" id="SSF110069">
    <property type="entry name" value="ApaG-like"/>
    <property type="match status" value="1"/>
</dbReference>
<name>A0A7X1B971_9BACT</name>
<feature type="domain" description="ApaG" evidence="1">
    <location>
        <begin position="1"/>
        <end position="130"/>
    </location>
</feature>
<dbReference type="Proteomes" id="UP000526501">
    <property type="component" value="Unassembled WGS sequence"/>
</dbReference>
<evidence type="ECO:0000313" key="2">
    <source>
        <dbReference type="EMBL" id="MBC2608007.1"/>
    </source>
</evidence>
<reference evidence="2 3" key="1">
    <citation type="submission" date="2020-07" db="EMBL/GenBank/DDBJ databases">
        <authorList>
            <person name="Feng X."/>
        </authorList>
    </citation>
    <scope>NUCLEOTIDE SEQUENCE [LARGE SCALE GENOMIC DNA]</scope>
    <source>
        <strain evidence="2 3">JCM23202</strain>
    </source>
</reference>
<evidence type="ECO:0000259" key="1">
    <source>
        <dbReference type="PROSITE" id="PS51087"/>
    </source>
</evidence>
<dbReference type="PROSITE" id="PS51087">
    <property type="entry name" value="APAG"/>
    <property type="match status" value="1"/>
</dbReference>
<accession>A0A7X1B971</accession>
<evidence type="ECO:0000313" key="3">
    <source>
        <dbReference type="Proteomes" id="UP000526501"/>
    </source>
</evidence>
<sequence>MQSSPSEELDGLVVKLDDLRYQYGGPNVPPETPHVFIYFITVENRSERAVQLLGRKWIIKGEEGETLVVEGDKIVGEEPELQPGERFSYNSFHIGSCNAEAWGSFHGRDQFGNKIHCLIPPFEMKIPPMA</sequence>
<dbReference type="EMBL" id="JACHVC010000013">
    <property type="protein sequence ID" value="MBC2608007.1"/>
    <property type="molecule type" value="Genomic_DNA"/>
</dbReference>
<dbReference type="PANTHER" id="PTHR14289:SF16">
    <property type="entry name" value="POLYMERASE DELTA-INTERACTING PROTEIN 2"/>
    <property type="match status" value="1"/>
</dbReference>
<keyword evidence="3" id="KW-1185">Reference proteome</keyword>
<proteinExistence type="predicted"/>
<dbReference type="GO" id="GO:0070987">
    <property type="term" value="P:error-free translesion synthesis"/>
    <property type="evidence" value="ECO:0007669"/>
    <property type="project" value="TreeGrafter"/>
</dbReference>
<dbReference type="AlphaFoldDB" id="A0A7X1B971"/>
<dbReference type="InterPro" id="IPR036767">
    <property type="entry name" value="ApaG_sf"/>
</dbReference>
<comment type="caution">
    <text evidence="2">The sequence shown here is derived from an EMBL/GenBank/DDBJ whole genome shotgun (WGS) entry which is preliminary data.</text>
</comment>
<dbReference type="Gene3D" id="2.60.40.1470">
    <property type="entry name" value="ApaG domain"/>
    <property type="match status" value="1"/>
</dbReference>
<dbReference type="InterPro" id="IPR007474">
    <property type="entry name" value="ApaG_domain"/>
</dbReference>
<protein>
    <submittedName>
        <fullName evidence="2">ApaG domain</fullName>
    </submittedName>
</protein>
<dbReference type="Pfam" id="PF04379">
    <property type="entry name" value="DUF525"/>
    <property type="match status" value="1"/>
</dbReference>
<organism evidence="2 3">
    <name type="scientific">Pelagicoccus albus</name>
    <dbReference type="NCBI Taxonomy" id="415222"/>
    <lineage>
        <taxon>Bacteria</taxon>
        <taxon>Pseudomonadati</taxon>
        <taxon>Verrucomicrobiota</taxon>
        <taxon>Opitutia</taxon>
        <taxon>Puniceicoccales</taxon>
        <taxon>Pelagicoccaceae</taxon>
        <taxon>Pelagicoccus</taxon>
    </lineage>
</organism>